<dbReference type="PANTHER" id="PTHR18895:SF74">
    <property type="entry name" value="MTRF1L RELEASE FACTOR GLUTAMINE METHYLTRANSFERASE"/>
    <property type="match status" value="1"/>
</dbReference>
<dbReference type="EMBL" id="MU404355">
    <property type="protein sequence ID" value="KAI1611999.1"/>
    <property type="molecule type" value="Genomic_DNA"/>
</dbReference>
<accession>A0AAN6DSQ9</accession>
<feature type="compositionally biased region" description="Polar residues" evidence="1">
    <location>
        <begin position="642"/>
        <end position="655"/>
    </location>
</feature>
<feature type="region of interest" description="Disordered" evidence="1">
    <location>
        <begin position="640"/>
        <end position="731"/>
    </location>
</feature>
<feature type="compositionally biased region" description="Basic residues" evidence="1">
    <location>
        <begin position="596"/>
        <end position="608"/>
    </location>
</feature>
<feature type="region of interest" description="Disordered" evidence="1">
    <location>
        <begin position="50"/>
        <end position="76"/>
    </location>
</feature>
<protein>
    <recommendedName>
        <fullName evidence="4">Methyltransferase small domain-containing protein</fullName>
    </recommendedName>
</protein>
<evidence type="ECO:0000313" key="3">
    <source>
        <dbReference type="Proteomes" id="UP001203852"/>
    </source>
</evidence>
<dbReference type="InterPro" id="IPR002052">
    <property type="entry name" value="DNA_methylase_N6_adenine_CS"/>
</dbReference>
<dbReference type="PROSITE" id="PS00092">
    <property type="entry name" value="N6_MTASE"/>
    <property type="match status" value="1"/>
</dbReference>
<dbReference type="GO" id="GO:0003676">
    <property type="term" value="F:nucleic acid binding"/>
    <property type="evidence" value="ECO:0007669"/>
    <property type="project" value="InterPro"/>
</dbReference>
<feature type="compositionally biased region" description="Basic and acidic residues" evidence="1">
    <location>
        <begin position="721"/>
        <end position="731"/>
    </location>
</feature>
<keyword evidence="3" id="KW-1185">Reference proteome</keyword>
<organism evidence="2 3">
    <name type="scientific">Exophiala viscosa</name>
    <dbReference type="NCBI Taxonomy" id="2486360"/>
    <lineage>
        <taxon>Eukaryota</taxon>
        <taxon>Fungi</taxon>
        <taxon>Dikarya</taxon>
        <taxon>Ascomycota</taxon>
        <taxon>Pezizomycotina</taxon>
        <taxon>Eurotiomycetes</taxon>
        <taxon>Chaetothyriomycetidae</taxon>
        <taxon>Chaetothyriales</taxon>
        <taxon>Herpotrichiellaceae</taxon>
        <taxon>Exophiala</taxon>
    </lineage>
</organism>
<feature type="region of interest" description="Disordered" evidence="1">
    <location>
        <begin position="140"/>
        <end position="220"/>
    </location>
</feature>
<reference evidence="2" key="1">
    <citation type="journal article" date="2022" name="bioRxiv">
        <title>Deciphering the potential niche of two novel black yeast fungi from a biological soil crust based on their genomes, phenotypes, and melanin regulation.</title>
        <authorList>
            <consortium name="DOE Joint Genome Institute"/>
            <person name="Carr E.C."/>
            <person name="Barton Q."/>
            <person name="Grambo S."/>
            <person name="Sullivan M."/>
            <person name="Renfro C.M."/>
            <person name="Kuo A."/>
            <person name="Pangilinan J."/>
            <person name="Lipzen A."/>
            <person name="Keymanesh K."/>
            <person name="Savage E."/>
            <person name="Barry K."/>
            <person name="Grigoriev I.V."/>
            <person name="Riekhof W.R."/>
            <person name="Harris S.S."/>
        </authorList>
    </citation>
    <scope>NUCLEOTIDE SEQUENCE</scope>
    <source>
        <strain evidence="2">JF 03-4F</strain>
    </source>
</reference>
<dbReference type="GO" id="GO:0032259">
    <property type="term" value="P:methylation"/>
    <property type="evidence" value="ECO:0007669"/>
    <property type="project" value="InterPro"/>
</dbReference>
<evidence type="ECO:0000256" key="1">
    <source>
        <dbReference type="SAM" id="MobiDB-lite"/>
    </source>
</evidence>
<name>A0AAN6DSQ9_9EURO</name>
<dbReference type="GO" id="GO:0008168">
    <property type="term" value="F:methyltransferase activity"/>
    <property type="evidence" value="ECO:0007669"/>
    <property type="project" value="InterPro"/>
</dbReference>
<feature type="compositionally biased region" description="Polar residues" evidence="1">
    <location>
        <begin position="679"/>
        <end position="689"/>
    </location>
</feature>
<proteinExistence type="predicted"/>
<comment type="caution">
    <text evidence="2">The sequence shown here is derived from an EMBL/GenBank/DDBJ whole genome shotgun (WGS) entry which is preliminary data.</text>
</comment>
<dbReference type="GO" id="GO:0005739">
    <property type="term" value="C:mitochondrion"/>
    <property type="evidence" value="ECO:0007669"/>
    <property type="project" value="TreeGrafter"/>
</dbReference>
<dbReference type="AlphaFoldDB" id="A0AAN6DSQ9"/>
<dbReference type="InterPro" id="IPR029063">
    <property type="entry name" value="SAM-dependent_MTases_sf"/>
</dbReference>
<gene>
    <name evidence="2" type="ORF">EDD36DRAFT_419859</name>
</gene>
<sequence>MPRLPPALIRQAASENRYLPLLLRVCRDLSSARNELRWLHEHACDTVASSRHRAQYGRIPTSSRGRRSSGEAVSSSVNGNVSVNIEGNTRIRRSSDGVHSTAARLDGRHVRNRYFSTTHILKEDAASSPNRARGTIRLKLPAFKDKPKEADSDRSFRSHGYRKRTAHRGLPARRHETKPPADPEPTIVQGENLEDLPAVKEEEREPTDAAAVGHEPRDPAAVGGEDITAGFPMPEIGLHTIPDLDDELQKHPSPSPNRFRSCLFGPEDTAANTGDLQSKSIGEDPSHDEVEKFRVRKFLSKSISDRTSGMPLQYILGTQPFGNLIIRTPKGVLIPRPETESYTEHIAEYLRFVVGGLARDTGSDSDRKVRILDLCTGTGCMGLLVHSILKPAEPATRASPWVWPEHFELEVLGVDYSSRCVAVANYNLQRNLEMKLLHPDAKRDISFREGDVLKLAKMAEEGDEVSNGLLEFLNDRLNAPGERSTWDVIIANPPYISPRDYAPGGRTESSVRKYEPKLALVPDDAPSVHPGDLFYWPLFRVSRAIGAKLLVMEVGDSDQAYRVHNMVGKNFRYQATLKGDSMLLQCWKDDGSVKTLRNRGPRSGPRKVKSPEEASDRAIFLFTGTFAEWRRKTSYEIHFSEEATSPHSEGTANMQDSEDDAELTGNSHSARDEDREQNKGSPAQEQTSIIDDADPDTPSAEVDPAATQTSDEIAPANGTKSSKEAKANRKKSEAIRIAVMRLKAAFGMEGSVDISNTKEADILEPVQRIAMALDNAAQEYSAEKHEKKVAKPLPKEIQNVRKLTWQRSRNSSRGRRK</sequence>
<feature type="compositionally biased region" description="Basic and acidic residues" evidence="1">
    <location>
        <begin position="669"/>
        <end position="678"/>
    </location>
</feature>
<dbReference type="SUPFAM" id="SSF53335">
    <property type="entry name" value="S-adenosyl-L-methionine-dependent methyltransferases"/>
    <property type="match status" value="1"/>
</dbReference>
<feature type="compositionally biased region" description="Basic and acidic residues" evidence="1">
    <location>
        <begin position="142"/>
        <end position="156"/>
    </location>
</feature>
<feature type="region of interest" description="Disordered" evidence="1">
    <location>
        <begin position="595"/>
        <end position="614"/>
    </location>
</feature>
<dbReference type="PANTHER" id="PTHR18895">
    <property type="entry name" value="HEMK METHYLTRANSFERASE"/>
    <property type="match status" value="1"/>
</dbReference>
<feature type="compositionally biased region" description="Basic and acidic residues" evidence="1">
    <location>
        <begin position="197"/>
        <end position="207"/>
    </location>
</feature>
<feature type="compositionally biased region" description="Basic residues" evidence="1">
    <location>
        <begin position="157"/>
        <end position="172"/>
    </location>
</feature>
<evidence type="ECO:0000313" key="2">
    <source>
        <dbReference type="EMBL" id="KAI1611999.1"/>
    </source>
</evidence>
<dbReference type="InterPro" id="IPR050320">
    <property type="entry name" value="N5-glutamine_MTase"/>
</dbReference>
<dbReference type="Proteomes" id="UP001203852">
    <property type="component" value="Unassembled WGS sequence"/>
</dbReference>
<dbReference type="Gene3D" id="3.40.50.150">
    <property type="entry name" value="Vaccinia Virus protein VP39"/>
    <property type="match status" value="1"/>
</dbReference>
<evidence type="ECO:0008006" key="4">
    <source>
        <dbReference type="Google" id="ProtNLM"/>
    </source>
</evidence>
<dbReference type="CDD" id="cd02440">
    <property type="entry name" value="AdoMet_MTases"/>
    <property type="match status" value="1"/>
</dbReference>